<proteinExistence type="predicted"/>
<dbReference type="EMBL" id="CP036278">
    <property type="protein sequence ID" value="QDU54249.1"/>
    <property type="molecule type" value="Genomic_DNA"/>
</dbReference>
<keyword evidence="2" id="KW-1133">Transmembrane helix</keyword>
<gene>
    <name evidence="3" type="ORF">Pan181_04290</name>
</gene>
<dbReference type="OrthoDB" id="272719at2"/>
<accession>A0A518AHN9</accession>
<dbReference type="RefSeq" id="WP_145245256.1">
    <property type="nucleotide sequence ID" value="NZ_CP036278.1"/>
</dbReference>
<sequence>MRLTLRTLLAYMDDILDPADQENLAKQVASSENATELLHRTRDAMRRLRLGAPPVLGDGMDLDPNAAAEYLDSTMSADDMSEYQQVCLDSDVHLAEVASCHHILTMVLGEPAEIDPAMRERMYGIPTRVDEWRKLRLDAPHPMAGAATAEAEAEAPVETTPAPAEKVTPKSTLAEPHKSEVPDYLRASESSSMGRYALMFAAALLLGFGGFMLFGPNGMLNSDNSSETEVAQADANTPAPDAGTPAAPVDPEENVEPEVLTIDAPTVPGGPDELTPAPATEDEQDDFVLPVITGLDGPLEDPTPEAVVEEMVPVVEPADGDEAMVDSTPAIEVPPLEIPDTAVTPDVVVEETTIVEQPPVTDAADTTEPLIAMNPNNVVDPLVDPLVDPTADPSVDAAEMESATDEATEPAGPMPLGTVVTSQEVLLRWDEAKGAWLRLPTRPSIIEGDHLLSLPTYRPSLALASGALRVEMCDGANAVVSYGDDGKMPRIAVTYGRFLLLNTGMEPVEVELMIGDESKKVVMESTAVLALDVDRPFIPGADVENSLGAFHAMLYAPTGNLTWGTLPVATASQWEWHDAAPVALTDDAGWLEGKSLDYLEKNVSSSFEEQLDTERPARIQLLELFETSRRREDKALAATCATHVGQFVPFVQALADTQQQSNWDDHITQLRLAMSRSTQAAKLVHQTLTEQRGADLADDLFNMLRGYTPAQIGTTPDQVKSGITRQLIDWLEHDRLEYRVLAIHNLKQIYGGKTLGYNPVVTEPNRQQRAVKLWRTRLADNELVPGGR</sequence>
<feature type="region of interest" description="Disordered" evidence="1">
    <location>
        <begin position="224"/>
        <end position="251"/>
    </location>
</feature>
<name>A0A518AHN9_9BACT</name>
<evidence type="ECO:0008006" key="5">
    <source>
        <dbReference type="Google" id="ProtNLM"/>
    </source>
</evidence>
<keyword evidence="2" id="KW-0472">Membrane</keyword>
<feature type="compositionally biased region" description="Low complexity" evidence="1">
    <location>
        <begin position="144"/>
        <end position="165"/>
    </location>
</feature>
<evidence type="ECO:0000256" key="1">
    <source>
        <dbReference type="SAM" id="MobiDB-lite"/>
    </source>
</evidence>
<feature type="region of interest" description="Disordered" evidence="1">
    <location>
        <begin position="391"/>
        <end position="416"/>
    </location>
</feature>
<feature type="region of interest" description="Disordered" evidence="1">
    <location>
        <begin position="144"/>
        <end position="182"/>
    </location>
</feature>
<protein>
    <recommendedName>
        <fullName evidence="5">Transmembrane protein</fullName>
    </recommendedName>
</protein>
<evidence type="ECO:0000256" key="2">
    <source>
        <dbReference type="SAM" id="Phobius"/>
    </source>
</evidence>
<keyword evidence="4" id="KW-1185">Reference proteome</keyword>
<reference evidence="3 4" key="1">
    <citation type="submission" date="2019-02" db="EMBL/GenBank/DDBJ databases">
        <title>Deep-cultivation of Planctomycetes and their phenomic and genomic characterization uncovers novel biology.</title>
        <authorList>
            <person name="Wiegand S."/>
            <person name="Jogler M."/>
            <person name="Boedeker C."/>
            <person name="Pinto D."/>
            <person name="Vollmers J."/>
            <person name="Rivas-Marin E."/>
            <person name="Kohn T."/>
            <person name="Peeters S.H."/>
            <person name="Heuer A."/>
            <person name="Rast P."/>
            <person name="Oberbeckmann S."/>
            <person name="Bunk B."/>
            <person name="Jeske O."/>
            <person name="Meyerdierks A."/>
            <person name="Storesund J.E."/>
            <person name="Kallscheuer N."/>
            <person name="Luecker S."/>
            <person name="Lage O.M."/>
            <person name="Pohl T."/>
            <person name="Merkel B.J."/>
            <person name="Hornburger P."/>
            <person name="Mueller R.-W."/>
            <person name="Bruemmer F."/>
            <person name="Labrenz M."/>
            <person name="Spormann A.M."/>
            <person name="Op den Camp H."/>
            <person name="Overmann J."/>
            <person name="Amann R."/>
            <person name="Jetten M.S.M."/>
            <person name="Mascher T."/>
            <person name="Medema M.H."/>
            <person name="Devos D.P."/>
            <person name="Kaster A.-K."/>
            <person name="Ovreas L."/>
            <person name="Rohde M."/>
            <person name="Galperin M.Y."/>
            <person name="Jogler C."/>
        </authorList>
    </citation>
    <scope>NUCLEOTIDE SEQUENCE [LARGE SCALE GENOMIC DNA]</scope>
    <source>
        <strain evidence="3 4">Pan181</strain>
    </source>
</reference>
<feature type="transmembrane region" description="Helical" evidence="2">
    <location>
        <begin position="196"/>
        <end position="215"/>
    </location>
</feature>
<dbReference type="AlphaFoldDB" id="A0A518AHN9"/>
<feature type="compositionally biased region" description="Low complexity" evidence="1">
    <location>
        <begin position="233"/>
        <end position="249"/>
    </location>
</feature>
<feature type="compositionally biased region" description="Acidic residues" evidence="1">
    <location>
        <begin position="398"/>
        <end position="408"/>
    </location>
</feature>
<evidence type="ECO:0000313" key="3">
    <source>
        <dbReference type="EMBL" id="QDU54249.1"/>
    </source>
</evidence>
<dbReference type="KEGG" id="amuc:Pan181_04290"/>
<dbReference type="Proteomes" id="UP000315750">
    <property type="component" value="Chromosome"/>
</dbReference>
<keyword evidence="2" id="KW-0812">Transmembrane</keyword>
<organism evidence="3 4">
    <name type="scientific">Aeoliella mucimassa</name>
    <dbReference type="NCBI Taxonomy" id="2527972"/>
    <lineage>
        <taxon>Bacteria</taxon>
        <taxon>Pseudomonadati</taxon>
        <taxon>Planctomycetota</taxon>
        <taxon>Planctomycetia</taxon>
        <taxon>Pirellulales</taxon>
        <taxon>Lacipirellulaceae</taxon>
        <taxon>Aeoliella</taxon>
    </lineage>
</organism>
<evidence type="ECO:0000313" key="4">
    <source>
        <dbReference type="Proteomes" id="UP000315750"/>
    </source>
</evidence>